<evidence type="ECO:0000313" key="1">
    <source>
        <dbReference type="EMBL" id="CDQ07533.1"/>
    </source>
</evidence>
<gene>
    <name evidence="1" type="primary">Bm11840</name>
    <name evidence="1" type="ORF">BM_Bm11840</name>
</gene>
<dbReference type="EMBL" id="LN860532">
    <property type="protein sequence ID" value="CDQ07533.1"/>
    <property type="molecule type" value="Genomic_DNA"/>
</dbReference>
<reference evidence="1" key="2">
    <citation type="submission" date="2012-12" db="EMBL/GenBank/DDBJ databases">
        <authorList>
            <consortium name="WormBase Consortium"/>
            <person name="Ghedin E."/>
            <person name="Paulini M."/>
        </authorList>
    </citation>
    <scope>NUCLEOTIDE SEQUENCE</scope>
    <source>
        <strain evidence="1">FR3</strain>
    </source>
</reference>
<name>A0A1I9GA32_BRUMA</name>
<accession>A0A1I9GA32</accession>
<organism evidence="1">
    <name type="scientific">Brugia malayi</name>
    <name type="common">Filarial nematode worm</name>
    <dbReference type="NCBI Taxonomy" id="6279"/>
    <lineage>
        <taxon>Eukaryota</taxon>
        <taxon>Metazoa</taxon>
        <taxon>Ecdysozoa</taxon>
        <taxon>Nematoda</taxon>
        <taxon>Chromadorea</taxon>
        <taxon>Rhabditida</taxon>
        <taxon>Spirurina</taxon>
        <taxon>Spiruromorpha</taxon>
        <taxon>Filarioidea</taxon>
        <taxon>Onchocercidae</taxon>
        <taxon>Brugia</taxon>
    </lineage>
</organism>
<sequence length="113" mass="12724">DDQRRGRAGIQEWSQCRRPAASAKALLPQNDVPGTSDFLRILISGVFFTLDHEEEDEGTKERHQLGGCDGSLSLGKLQAGHVNLKIKRRQAKLHRETVSENRAQESLSQVDFW</sequence>
<feature type="non-terminal residue" evidence="1">
    <location>
        <position position="1"/>
    </location>
</feature>
<proteinExistence type="predicted"/>
<reference evidence="1" key="1">
    <citation type="journal article" date="2007" name="Science">
        <title>Draft genome of the filarial nematode parasite Brugia malayi.</title>
        <authorList>
            <person name="Ghedin E."/>
            <person name="Wang S."/>
            <person name="Spiro D."/>
            <person name="Caler E."/>
            <person name="Zhao Q."/>
            <person name="Crabtree J."/>
            <person name="Allen J.E."/>
            <person name="Delcher A.L."/>
            <person name="Guiliano D.B."/>
            <person name="Miranda-Saavedra D."/>
            <person name="Angiuoli S.V."/>
            <person name="Creasy T."/>
            <person name="Amedeo P."/>
            <person name="Haas B."/>
            <person name="El-Sayed N.M."/>
            <person name="Wortman J.R."/>
            <person name="Feldblyum T."/>
            <person name="Tallon L."/>
            <person name="Schatz M."/>
            <person name="Shumway M."/>
            <person name="Koo H."/>
            <person name="Salzberg S.L."/>
            <person name="Schobel S."/>
            <person name="Pertea M."/>
            <person name="Pop M."/>
            <person name="White O."/>
            <person name="Barton G.J."/>
            <person name="Carlow C.K."/>
            <person name="Crawford M.J."/>
            <person name="Daub J."/>
            <person name="Dimmic M.W."/>
            <person name="Estes C.F."/>
            <person name="Foster J.M."/>
            <person name="Ganatra M."/>
            <person name="Gregory W.F."/>
            <person name="Johnson N.M."/>
            <person name="Jin J."/>
            <person name="Komuniecki R."/>
            <person name="Korf I."/>
            <person name="Kumar S."/>
            <person name="Laney S."/>
            <person name="Li B.W."/>
            <person name="Li W."/>
            <person name="Lindblom T.H."/>
            <person name="Lustigman S."/>
            <person name="Ma D."/>
            <person name="Maina C.V."/>
            <person name="Martin D.M."/>
            <person name="McCarter J.P."/>
            <person name="McReynolds L."/>
            <person name="Mitreva M."/>
            <person name="Nutman T.B."/>
            <person name="Parkinson J."/>
            <person name="Peregrin-Alvarez J.M."/>
            <person name="Poole C."/>
            <person name="Ren Q."/>
            <person name="Saunders L."/>
            <person name="Sluder A.E."/>
            <person name="Smith K."/>
            <person name="Stanke M."/>
            <person name="Unnasch T.R."/>
            <person name="Ware J."/>
            <person name="Wei A.D."/>
            <person name="Weil G."/>
            <person name="Williams D.J."/>
            <person name="Zhang Y."/>
            <person name="Williams S.A."/>
            <person name="Fraser-Liggett C."/>
            <person name="Slatko B."/>
            <person name="Blaxter M.L."/>
            <person name="Scott A.L."/>
        </authorList>
    </citation>
    <scope>NUCLEOTIDE SEQUENCE</scope>
    <source>
        <strain evidence="1">FR3</strain>
    </source>
</reference>
<dbReference type="AlphaFoldDB" id="A0A1I9GA32"/>
<protein>
    <submittedName>
        <fullName evidence="1">Bm11840</fullName>
    </submittedName>
</protein>